<comment type="function">
    <text evidence="1">Specifically methylates the cytosine at position 967 (m5C967) of 16S rRNA.</text>
</comment>
<keyword evidence="17" id="KW-1185">Reference proteome</keyword>
<dbReference type="PANTHER" id="PTHR22807">
    <property type="entry name" value="NOP2 YEAST -RELATED NOL1/NOP2/FMU SUN DOMAIN-CONTAINING"/>
    <property type="match status" value="1"/>
</dbReference>
<comment type="similarity">
    <text evidence="3 14">Belongs to the class I-like SAM-binding methyltransferase superfamily. RsmB/NOP family.</text>
</comment>
<feature type="binding site" evidence="14">
    <location>
        <position position="287"/>
    </location>
    <ligand>
        <name>S-adenosyl-L-methionine</name>
        <dbReference type="ChEBI" id="CHEBI:59789"/>
    </ligand>
</feature>
<keyword evidence="7 14" id="KW-0489">Methyltransferase</keyword>
<evidence type="ECO:0000256" key="10">
    <source>
        <dbReference type="ARBA" id="ARBA00022884"/>
    </source>
</evidence>
<dbReference type="SUPFAM" id="SSF53335">
    <property type="entry name" value="S-adenosyl-L-methionine-dependent methyltransferases"/>
    <property type="match status" value="1"/>
</dbReference>
<keyword evidence="5" id="KW-0963">Cytoplasm</keyword>
<evidence type="ECO:0000256" key="12">
    <source>
        <dbReference type="ARBA" id="ARBA00031088"/>
    </source>
</evidence>
<evidence type="ECO:0000256" key="5">
    <source>
        <dbReference type="ARBA" id="ARBA00022490"/>
    </source>
</evidence>
<evidence type="ECO:0000256" key="13">
    <source>
        <dbReference type="ARBA" id="ARBA00047283"/>
    </source>
</evidence>
<dbReference type="OrthoDB" id="9810297at2"/>
<feature type="domain" description="SAM-dependent MTase RsmB/NOP-type" evidence="15">
    <location>
        <begin position="172"/>
        <end position="453"/>
    </location>
</feature>
<feature type="binding site" evidence="14">
    <location>
        <position position="334"/>
    </location>
    <ligand>
        <name>S-adenosyl-L-methionine</name>
        <dbReference type="ChEBI" id="CHEBI:59789"/>
    </ligand>
</feature>
<dbReference type="GO" id="GO:0008649">
    <property type="term" value="F:rRNA methyltransferase activity"/>
    <property type="evidence" value="ECO:0007669"/>
    <property type="project" value="InterPro"/>
</dbReference>
<dbReference type="InterPro" id="IPR023267">
    <property type="entry name" value="RCMT"/>
</dbReference>
<evidence type="ECO:0000256" key="2">
    <source>
        <dbReference type="ARBA" id="ARBA00004496"/>
    </source>
</evidence>
<dbReference type="RefSeq" id="WP_093230914.1">
    <property type="nucleotide sequence ID" value="NZ_FORR01000014.1"/>
</dbReference>
<evidence type="ECO:0000256" key="4">
    <source>
        <dbReference type="ARBA" id="ARBA00012140"/>
    </source>
</evidence>
<feature type="binding site" evidence="14">
    <location>
        <begin position="263"/>
        <end position="269"/>
    </location>
    <ligand>
        <name>S-adenosyl-L-methionine</name>
        <dbReference type="ChEBI" id="CHEBI:59789"/>
    </ligand>
</feature>
<dbReference type="NCBIfam" id="TIGR00563">
    <property type="entry name" value="rsmB"/>
    <property type="match status" value="1"/>
</dbReference>
<evidence type="ECO:0000256" key="8">
    <source>
        <dbReference type="ARBA" id="ARBA00022679"/>
    </source>
</evidence>
<evidence type="ECO:0000313" key="17">
    <source>
        <dbReference type="Proteomes" id="UP000199545"/>
    </source>
</evidence>
<comment type="subcellular location">
    <subcellularLocation>
        <location evidence="2">Cytoplasm</location>
    </subcellularLocation>
</comment>
<dbReference type="InterPro" id="IPR049560">
    <property type="entry name" value="MeTrfase_RsmB-F_NOP2_cat"/>
</dbReference>
<evidence type="ECO:0000256" key="11">
    <source>
        <dbReference type="ARBA" id="ARBA00030399"/>
    </source>
</evidence>
<dbReference type="Gene3D" id="1.10.940.10">
    <property type="entry name" value="NusB-like"/>
    <property type="match status" value="1"/>
</dbReference>
<dbReference type="Pfam" id="PF01189">
    <property type="entry name" value="Methyltr_RsmB-F"/>
    <property type="match status" value="1"/>
</dbReference>
<dbReference type="InterPro" id="IPR054728">
    <property type="entry name" value="RsmB-like_ferredoxin"/>
</dbReference>
<dbReference type="CDD" id="cd00620">
    <property type="entry name" value="Methyltransferase_Sun"/>
    <property type="match status" value="1"/>
</dbReference>
<evidence type="ECO:0000256" key="14">
    <source>
        <dbReference type="PROSITE-ProRule" id="PRU01023"/>
    </source>
</evidence>
<dbReference type="InterPro" id="IPR006027">
    <property type="entry name" value="NusB_RsmB_TIM44"/>
</dbReference>
<dbReference type="InterPro" id="IPR029063">
    <property type="entry name" value="SAM-dependent_MTases_sf"/>
</dbReference>
<dbReference type="NCBIfam" id="NF011494">
    <property type="entry name" value="PRK14902.1"/>
    <property type="match status" value="1"/>
</dbReference>
<dbReference type="PRINTS" id="PR02008">
    <property type="entry name" value="RCMTFAMILY"/>
</dbReference>
<dbReference type="Pfam" id="PF01029">
    <property type="entry name" value="NusB"/>
    <property type="match status" value="1"/>
</dbReference>
<dbReference type="Gene3D" id="3.30.70.1170">
    <property type="entry name" value="Sun protein, domain 3"/>
    <property type="match status" value="1"/>
</dbReference>
<evidence type="ECO:0000313" key="16">
    <source>
        <dbReference type="EMBL" id="SFJ61902.1"/>
    </source>
</evidence>
<name>A0A1I3SUK9_9BACL</name>
<dbReference type="FunFam" id="1.10.940.10:FF:000006">
    <property type="entry name" value="16S rRNA (Cytosine(967)-C(5))-methyltransferase RsmB"/>
    <property type="match status" value="1"/>
</dbReference>
<sequence length="454" mass="51614">MRRKPAREWALDILLQYEQNQSYSNLLLNQALQKSGLDARDKRLVTELVYGCIQRLNTLDWILNQLVKKGLSALKPWVRQALRLGLYQLMYLDRIPERAAVNETVHLAKKRGHQGIANLVNGVLRRYLREKEKWTFPASTDSTKELALAYSHPEWLVKRWVQVYGLETAIAMMQANLRPARVSVRVNRLKIDRDRFMALWREKEAGEVVPSDLSPDGVIIERGGNPAHSSLFAQGLCTIQDESSMLVARALAPKPGMRILDACAAPGGKSTHLAELMDNDGSVLACDIHPHKMELIRSNVNRLGIQMIETRQIDVRKLAEEPDKQGYFDAILLDAPCSGLGVIRRKPDIKWSKEAEEIDSLVQLQKELLESVAKLLRTGGVLLYSTCTIEPRENQEQVEQFLQAHPDFIPDRHLPDYLPPVVQQKSMTGEGWVQIFPHHFESDGFFIARLIKQA</sequence>
<reference evidence="16 17" key="1">
    <citation type="submission" date="2016-10" db="EMBL/GenBank/DDBJ databases">
        <authorList>
            <person name="de Groot N.N."/>
        </authorList>
    </citation>
    <scope>NUCLEOTIDE SEQUENCE [LARGE SCALE GENOMIC DNA]</scope>
    <source>
        <strain evidence="16 17">DSM 44778</strain>
    </source>
</reference>
<dbReference type="PROSITE" id="PS51686">
    <property type="entry name" value="SAM_MT_RSMB_NOP"/>
    <property type="match status" value="1"/>
</dbReference>
<protein>
    <recommendedName>
        <fullName evidence="4">16S rRNA (cytosine(967)-C(5))-methyltransferase</fullName>
        <ecNumber evidence="4">2.1.1.176</ecNumber>
    </recommendedName>
    <alternativeName>
        <fullName evidence="11">16S rRNA m5C967 methyltransferase</fullName>
    </alternativeName>
    <alternativeName>
        <fullName evidence="12">rRNA (cytosine-C(5)-)-methyltransferase RsmB</fullName>
    </alternativeName>
</protein>
<evidence type="ECO:0000256" key="7">
    <source>
        <dbReference type="ARBA" id="ARBA00022603"/>
    </source>
</evidence>
<dbReference type="AlphaFoldDB" id="A0A1I3SUK9"/>
<evidence type="ECO:0000256" key="1">
    <source>
        <dbReference type="ARBA" id="ARBA00002724"/>
    </source>
</evidence>
<dbReference type="EC" id="2.1.1.176" evidence="4"/>
<keyword evidence="8 14" id="KW-0808">Transferase</keyword>
<dbReference type="Proteomes" id="UP000199545">
    <property type="component" value="Unassembled WGS sequence"/>
</dbReference>
<feature type="active site" description="Nucleophile" evidence="14">
    <location>
        <position position="387"/>
    </location>
</feature>
<accession>A0A1I3SUK9</accession>
<evidence type="ECO:0000256" key="9">
    <source>
        <dbReference type="ARBA" id="ARBA00022691"/>
    </source>
</evidence>
<keyword evidence="10 14" id="KW-0694">RNA-binding</keyword>
<dbReference type="InterPro" id="IPR001678">
    <property type="entry name" value="MeTrfase_RsmB-F_NOP2_dom"/>
</dbReference>
<keyword evidence="6" id="KW-0698">rRNA processing</keyword>
<organism evidence="16 17">
    <name type="scientific">Thermoflavimicrobium dichotomicum</name>
    <dbReference type="NCBI Taxonomy" id="46223"/>
    <lineage>
        <taxon>Bacteria</taxon>
        <taxon>Bacillati</taxon>
        <taxon>Bacillota</taxon>
        <taxon>Bacilli</taxon>
        <taxon>Bacillales</taxon>
        <taxon>Thermoactinomycetaceae</taxon>
        <taxon>Thermoflavimicrobium</taxon>
    </lineage>
</organism>
<dbReference type="GO" id="GO:0005737">
    <property type="term" value="C:cytoplasm"/>
    <property type="evidence" value="ECO:0007669"/>
    <property type="project" value="UniProtKB-SubCell"/>
</dbReference>
<dbReference type="GO" id="GO:0006355">
    <property type="term" value="P:regulation of DNA-templated transcription"/>
    <property type="evidence" value="ECO:0007669"/>
    <property type="project" value="InterPro"/>
</dbReference>
<dbReference type="Gene3D" id="3.40.50.150">
    <property type="entry name" value="Vaccinia Virus protein VP39"/>
    <property type="match status" value="1"/>
</dbReference>
<evidence type="ECO:0000256" key="3">
    <source>
        <dbReference type="ARBA" id="ARBA00007494"/>
    </source>
</evidence>
<dbReference type="EMBL" id="FORR01000014">
    <property type="protein sequence ID" value="SFJ61902.1"/>
    <property type="molecule type" value="Genomic_DNA"/>
</dbReference>
<dbReference type="InterPro" id="IPR035926">
    <property type="entry name" value="NusB-like_sf"/>
</dbReference>
<dbReference type="InterPro" id="IPR018314">
    <property type="entry name" value="RsmB/NOL1/NOP2-like_CS"/>
</dbReference>
<dbReference type="FunFam" id="3.40.50.150:FF:000257">
    <property type="entry name" value="16S rRNA methyltransferase"/>
    <property type="match status" value="1"/>
</dbReference>
<dbReference type="InterPro" id="IPR048019">
    <property type="entry name" value="RsmB-like_N"/>
</dbReference>
<dbReference type="PANTHER" id="PTHR22807:SF53">
    <property type="entry name" value="RIBOSOMAL RNA SMALL SUBUNIT METHYLTRANSFERASE B-RELATED"/>
    <property type="match status" value="1"/>
</dbReference>
<comment type="catalytic activity">
    <reaction evidence="13">
        <text>cytidine(967) in 16S rRNA + S-adenosyl-L-methionine = 5-methylcytidine(967) in 16S rRNA + S-adenosyl-L-homocysteine + H(+)</text>
        <dbReference type="Rhea" id="RHEA:42748"/>
        <dbReference type="Rhea" id="RHEA-COMP:10219"/>
        <dbReference type="Rhea" id="RHEA-COMP:10220"/>
        <dbReference type="ChEBI" id="CHEBI:15378"/>
        <dbReference type="ChEBI" id="CHEBI:57856"/>
        <dbReference type="ChEBI" id="CHEBI:59789"/>
        <dbReference type="ChEBI" id="CHEBI:74483"/>
        <dbReference type="ChEBI" id="CHEBI:82748"/>
        <dbReference type="EC" id="2.1.1.176"/>
    </reaction>
</comment>
<dbReference type="GO" id="GO:0003723">
    <property type="term" value="F:RNA binding"/>
    <property type="evidence" value="ECO:0007669"/>
    <property type="project" value="UniProtKB-UniRule"/>
</dbReference>
<feature type="binding site" evidence="14">
    <location>
        <position position="314"/>
    </location>
    <ligand>
        <name>S-adenosyl-L-methionine</name>
        <dbReference type="ChEBI" id="CHEBI:59789"/>
    </ligand>
</feature>
<dbReference type="InterPro" id="IPR004573">
    <property type="entry name" value="rRNA_ssu_MeTfrase_B"/>
</dbReference>
<evidence type="ECO:0000256" key="6">
    <source>
        <dbReference type="ARBA" id="ARBA00022552"/>
    </source>
</evidence>
<gene>
    <name evidence="16" type="ORF">SAMN05421852_11442</name>
</gene>
<proteinExistence type="inferred from homology"/>
<dbReference type="PROSITE" id="PS01153">
    <property type="entry name" value="NOL1_NOP2_SUN"/>
    <property type="match status" value="1"/>
</dbReference>
<dbReference type="STRING" id="46223.SAMN05421852_11442"/>
<evidence type="ECO:0000259" key="15">
    <source>
        <dbReference type="PROSITE" id="PS51686"/>
    </source>
</evidence>
<keyword evidence="9 14" id="KW-0949">S-adenosyl-L-methionine</keyword>
<dbReference type="CDD" id="cd02440">
    <property type="entry name" value="AdoMet_MTases"/>
    <property type="match status" value="1"/>
</dbReference>
<dbReference type="SUPFAM" id="SSF48013">
    <property type="entry name" value="NusB-like"/>
    <property type="match status" value="1"/>
</dbReference>
<dbReference type="Pfam" id="PF22458">
    <property type="entry name" value="RsmF-B_ferredox"/>
    <property type="match status" value="1"/>
</dbReference>